<dbReference type="EMBL" id="CP139558">
    <property type="protein sequence ID" value="WPU95490.1"/>
    <property type="molecule type" value="Genomic_DNA"/>
</dbReference>
<evidence type="ECO:0000313" key="1">
    <source>
        <dbReference type="EMBL" id="WPU95490.1"/>
    </source>
</evidence>
<reference evidence="1 2" key="1">
    <citation type="submission" date="2023-11" db="EMBL/GenBank/DDBJ databases">
        <title>Analysis of the Genomes of Mucilaginibacter gossypii cycad 4 and M. sabulilitoris SNA2: microbes with the potential for plant growth promotion.</title>
        <authorList>
            <person name="Hirsch A.M."/>
            <person name="Humm E."/>
            <person name="Rubbi M."/>
            <person name="Del Vecchio G."/>
            <person name="Ha S.M."/>
            <person name="Pellegrini M."/>
            <person name="Gunsalus R.P."/>
        </authorList>
    </citation>
    <scope>NUCLEOTIDE SEQUENCE [LARGE SCALE GENOMIC DNA]</scope>
    <source>
        <strain evidence="1 2">SNA2</strain>
    </source>
</reference>
<name>A0ABZ0TQS3_9SPHI</name>
<evidence type="ECO:0000313" key="2">
    <source>
        <dbReference type="Proteomes" id="UP001324380"/>
    </source>
</evidence>
<protein>
    <submittedName>
        <fullName evidence="1">Uncharacterized protein</fullName>
    </submittedName>
</protein>
<keyword evidence="2" id="KW-1185">Reference proteome</keyword>
<proteinExistence type="predicted"/>
<sequence>MRSSILSIGSFWYSAWVDAGQPDLGKLIKQPLAPDEKINLQREEALYRTGKCTYQITQ</sequence>
<dbReference type="RefSeq" id="WP_321564601.1">
    <property type="nucleotide sequence ID" value="NZ_CP139558.1"/>
</dbReference>
<organism evidence="1 2">
    <name type="scientific">Mucilaginibacter sabulilitoris</name>
    <dbReference type="NCBI Taxonomy" id="1173583"/>
    <lineage>
        <taxon>Bacteria</taxon>
        <taxon>Pseudomonadati</taxon>
        <taxon>Bacteroidota</taxon>
        <taxon>Sphingobacteriia</taxon>
        <taxon>Sphingobacteriales</taxon>
        <taxon>Sphingobacteriaceae</taxon>
        <taxon>Mucilaginibacter</taxon>
    </lineage>
</organism>
<gene>
    <name evidence="1" type="ORF">SNE25_08135</name>
</gene>
<dbReference type="Proteomes" id="UP001324380">
    <property type="component" value="Chromosome"/>
</dbReference>
<accession>A0ABZ0TQS3</accession>